<dbReference type="EMBL" id="JAPTMY010000029">
    <property type="protein sequence ID" value="MCZ0858777.1"/>
    <property type="molecule type" value="Genomic_DNA"/>
</dbReference>
<evidence type="ECO:0000313" key="3">
    <source>
        <dbReference type="Proteomes" id="UP001072034"/>
    </source>
</evidence>
<accession>A0ABT4IC03</accession>
<sequence>MTDHRRSGHVEPPAPGEASRERTALIGLLDPGVTAITDGGGLVSAALDPISGTDVIARFFVGVYERQPDLVVREKRVNGQPDMRPVLISPCHPWTL</sequence>
<feature type="region of interest" description="Disordered" evidence="1">
    <location>
        <begin position="1"/>
        <end position="21"/>
    </location>
</feature>
<dbReference type="RefSeq" id="WP_268918104.1">
    <property type="nucleotide sequence ID" value="NZ_JAPTMY010000029.1"/>
</dbReference>
<proteinExistence type="predicted"/>
<gene>
    <name evidence="2" type="ORF">OHJ16_12075</name>
</gene>
<dbReference type="Proteomes" id="UP001072034">
    <property type="component" value="Unassembled WGS sequence"/>
</dbReference>
<name>A0ABT4IC03_9ACTO</name>
<keyword evidence="3" id="KW-1185">Reference proteome</keyword>
<evidence type="ECO:0000256" key="1">
    <source>
        <dbReference type="SAM" id="MobiDB-lite"/>
    </source>
</evidence>
<comment type="caution">
    <text evidence="2">The sequence shown here is derived from an EMBL/GenBank/DDBJ whole genome shotgun (WGS) entry which is preliminary data.</text>
</comment>
<evidence type="ECO:0000313" key="2">
    <source>
        <dbReference type="EMBL" id="MCZ0858777.1"/>
    </source>
</evidence>
<reference evidence="2" key="1">
    <citation type="submission" date="2022-10" db="EMBL/GenBank/DDBJ databases">
        <title>Genome sequence of Actinomyces israelii ATCC 10048.</title>
        <authorList>
            <person name="Watt R.M."/>
            <person name="Tong W.M."/>
        </authorList>
    </citation>
    <scope>NUCLEOTIDE SEQUENCE</scope>
    <source>
        <strain evidence="2">ATCC 10048</strain>
    </source>
</reference>
<protein>
    <submittedName>
        <fullName evidence="2">Uncharacterized protein</fullName>
    </submittedName>
</protein>
<organism evidence="2 3">
    <name type="scientific">Actinomyces israelii</name>
    <dbReference type="NCBI Taxonomy" id="1659"/>
    <lineage>
        <taxon>Bacteria</taxon>
        <taxon>Bacillati</taxon>
        <taxon>Actinomycetota</taxon>
        <taxon>Actinomycetes</taxon>
        <taxon>Actinomycetales</taxon>
        <taxon>Actinomycetaceae</taxon>
        <taxon>Actinomyces</taxon>
    </lineage>
</organism>